<dbReference type="EMBL" id="AFYH01113108">
    <property type="status" value="NOT_ANNOTATED_CDS"/>
    <property type="molecule type" value="Genomic_DNA"/>
</dbReference>
<dbReference type="GeneID" id="102356499"/>
<evidence type="ECO:0000256" key="12">
    <source>
        <dbReference type="ARBA" id="ARBA00056227"/>
    </source>
</evidence>
<dbReference type="KEGG" id="lcm:102356499"/>
<evidence type="ECO:0000256" key="7">
    <source>
        <dbReference type="ARBA" id="ARBA00022737"/>
    </source>
</evidence>
<keyword evidence="9" id="KW-0832">Ubl conjugation</keyword>
<dbReference type="GO" id="GO:0019005">
    <property type="term" value="C:SCF ubiquitin ligase complex"/>
    <property type="evidence" value="ECO:0007669"/>
    <property type="project" value="UniProtKB-ARBA"/>
</dbReference>
<keyword evidence="8" id="KW-0833">Ubl conjugation pathway</keyword>
<dbReference type="GO" id="GO:0005634">
    <property type="term" value="C:nucleus"/>
    <property type="evidence" value="ECO:0007669"/>
    <property type="project" value="UniProtKB-SubCell"/>
</dbReference>
<dbReference type="OMA" id="CDFTADH"/>
<keyword evidence="11" id="KW-0539">Nucleus</keyword>
<dbReference type="eggNOG" id="KOG2120">
    <property type="taxonomic scope" value="Eukaryota"/>
</dbReference>
<name>H3AV56_LATCH</name>
<dbReference type="GeneTree" id="ENSGT00390000007918"/>
<dbReference type="Pfam" id="PF12937">
    <property type="entry name" value="F-box-like"/>
    <property type="match status" value="1"/>
</dbReference>
<dbReference type="EMBL" id="AFYH01113106">
    <property type="status" value="NOT_ANNOTATED_CDS"/>
    <property type="molecule type" value="Genomic_DNA"/>
</dbReference>
<protein>
    <recommendedName>
        <fullName evidence="13">S-phase kinase-associated protein 2</fullName>
    </recommendedName>
    <alternativeName>
        <fullName evidence="15">Cyclin-A/CDK2-associated protein p45</fullName>
    </alternativeName>
    <alternativeName>
        <fullName evidence="14">F-box protein Skp2</fullName>
    </alternativeName>
</protein>
<accession>H3AV56</accession>
<dbReference type="PANTHER" id="PTHR46976">
    <property type="entry name" value="PROTEIN ARABIDILLO 1"/>
    <property type="match status" value="1"/>
</dbReference>
<dbReference type="GO" id="GO:0000082">
    <property type="term" value="P:G1/S transition of mitotic cell cycle"/>
    <property type="evidence" value="ECO:0007669"/>
    <property type="project" value="UniProtKB-ARBA"/>
</dbReference>
<reference evidence="19" key="1">
    <citation type="submission" date="2011-08" db="EMBL/GenBank/DDBJ databases">
        <title>The draft genome of Latimeria chalumnae.</title>
        <authorList>
            <person name="Di Palma F."/>
            <person name="Alfoldi J."/>
            <person name="Johnson J."/>
            <person name="Berlin A."/>
            <person name="Gnerre S."/>
            <person name="Jaffe D."/>
            <person name="MacCallum I."/>
            <person name="Young S."/>
            <person name="Walker B.J."/>
            <person name="Lander E."/>
            <person name="Lindblad-Toh K."/>
        </authorList>
    </citation>
    <scope>NUCLEOTIDE SEQUENCE [LARGE SCALE GENOMIC DNA]</scope>
    <source>
        <strain evidence="19">Wild caught</strain>
    </source>
</reference>
<dbReference type="GO" id="GO:1905168">
    <property type="term" value="P:positive regulation of double-strand break repair via homologous recombination"/>
    <property type="evidence" value="ECO:0007669"/>
    <property type="project" value="UniProtKB-ARBA"/>
</dbReference>
<evidence type="ECO:0000256" key="3">
    <source>
        <dbReference type="ARBA" id="ARBA00004906"/>
    </source>
</evidence>
<comment type="subcellular location">
    <subcellularLocation>
        <location evidence="2">Cytoplasm</location>
    </subcellularLocation>
    <subcellularLocation>
        <location evidence="1">Nucleus</location>
    </subcellularLocation>
</comment>
<comment type="function">
    <text evidence="12">Substrate recognition component of a SCF (SKP1-CUL1-F-box protein) E3 ubiquitin-protein ligase complex which mediates the ubiquitination and subsequent proteasomal degradation of target proteins involved in cell cycle progression, signal transduction and transcription. Specifically recognizes phosphorylated CDKN1B/p27kip and is involved in regulation of G1/S transition. Degradation of CDKN1B/p27kip also requires CKS1. Recognizes target proteins ORC1, CDT1, RBL2, KMT2A/MLL1, CDK9, RAG2, NBN, FOXO1, UBP43, YTHDF2, and probably MYC, TOB1 and TAL1. Degradation of TAL1 also requires STUB1. Recognizes CDKN1A in association with CCNE1 or CCNE2 and CDK2. Promotes ubiquitination and destruction of CDH1 in a CK1-dependent manner, thereby regulating cell migration. Following phosphorylation in response to DNA damage, mediates 'Lys-63'-linked ubiquitination of NBN, promoting ATM recruitment to DNA damage sites and DNA repair via homologous recombination.</text>
</comment>
<reference evidence="18" key="3">
    <citation type="submission" date="2025-09" db="UniProtKB">
        <authorList>
            <consortium name="Ensembl"/>
        </authorList>
    </citation>
    <scope>IDENTIFICATION</scope>
</reference>
<dbReference type="Proteomes" id="UP000008672">
    <property type="component" value="Unassembled WGS sequence"/>
</dbReference>
<dbReference type="InterPro" id="IPR001810">
    <property type="entry name" value="F-box_dom"/>
</dbReference>
<dbReference type="AlphaFoldDB" id="H3AV56"/>
<dbReference type="EMBL" id="AFYH01113104">
    <property type="status" value="NOT_ANNOTATED_CDS"/>
    <property type="molecule type" value="Genomic_DNA"/>
</dbReference>
<evidence type="ECO:0000313" key="19">
    <source>
        <dbReference type="Proteomes" id="UP000008672"/>
    </source>
</evidence>
<evidence type="ECO:0000256" key="8">
    <source>
        <dbReference type="ARBA" id="ARBA00022786"/>
    </source>
</evidence>
<evidence type="ECO:0000259" key="17">
    <source>
        <dbReference type="PROSITE" id="PS50181"/>
    </source>
</evidence>
<dbReference type="GO" id="GO:0005737">
    <property type="term" value="C:cytoplasm"/>
    <property type="evidence" value="ECO:0007669"/>
    <property type="project" value="UniProtKB-SubCell"/>
</dbReference>
<evidence type="ECO:0000256" key="16">
    <source>
        <dbReference type="SAM" id="MobiDB-lite"/>
    </source>
</evidence>
<dbReference type="SUPFAM" id="SSF81383">
    <property type="entry name" value="F-box domain"/>
    <property type="match status" value="1"/>
</dbReference>
<keyword evidence="7" id="KW-0677">Repeat</keyword>
<evidence type="ECO:0000256" key="4">
    <source>
        <dbReference type="ARBA" id="ARBA00022490"/>
    </source>
</evidence>
<evidence type="ECO:0000256" key="10">
    <source>
        <dbReference type="ARBA" id="ARBA00022990"/>
    </source>
</evidence>
<dbReference type="EMBL" id="AFYH01113107">
    <property type="status" value="NOT_ANNOTATED_CDS"/>
    <property type="molecule type" value="Genomic_DNA"/>
</dbReference>
<dbReference type="Gene3D" id="3.80.10.10">
    <property type="entry name" value="Ribonuclease Inhibitor"/>
    <property type="match status" value="1"/>
</dbReference>
<feature type="domain" description="F-box" evidence="17">
    <location>
        <begin position="95"/>
        <end position="141"/>
    </location>
</feature>
<keyword evidence="4" id="KW-0963">Cytoplasm</keyword>
<dbReference type="OrthoDB" id="2095648at2759"/>
<gene>
    <name evidence="18" type="primary">SKP2</name>
</gene>
<dbReference type="PANTHER" id="PTHR46976:SF1">
    <property type="entry name" value="PROTEIN ARABIDILLO 1"/>
    <property type="match status" value="1"/>
</dbReference>
<organism evidence="18 19">
    <name type="scientific">Latimeria chalumnae</name>
    <name type="common">Coelacanth</name>
    <dbReference type="NCBI Taxonomy" id="7897"/>
    <lineage>
        <taxon>Eukaryota</taxon>
        <taxon>Metazoa</taxon>
        <taxon>Chordata</taxon>
        <taxon>Craniata</taxon>
        <taxon>Vertebrata</taxon>
        <taxon>Euteleostomi</taxon>
        <taxon>Coelacanthiformes</taxon>
        <taxon>Coelacanthidae</taxon>
        <taxon>Latimeria</taxon>
    </lineage>
</organism>
<evidence type="ECO:0000256" key="1">
    <source>
        <dbReference type="ARBA" id="ARBA00004123"/>
    </source>
</evidence>
<keyword evidence="6" id="KW-0433">Leucine-rich repeat</keyword>
<dbReference type="CTD" id="6502"/>
<evidence type="ECO:0000256" key="13">
    <source>
        <dbReference type="ARBA" id="ARBA00071634"/>
    </source>
</evidence>
<dbReference type="SUPFAM" id="SSF52047">
    <property type="entry name" value="RNI-like"/>
    <property type="match status" value="1"/>
</dbReference>
<sequence length="423" mass="47367">MSRGSRRPLQDLPLSSDKTANFTWAWDTKKTQELLSGMGVSLMDKDSRGSEGIPQDLIMNMSPPQKRQKMKANSNEGHPFQIARRARQKRESGTGVSWDKLPDELLLGIFYCLPLADLLKVSQVCKRWRCLAFDETLWHSIDLTNRILLPGAIGQVLSAGVVVLRCARACVGKPLFKNARPLRVQHVDLSNCTISVVALQDIMSHCCRLQNLTLEGLALSDDVIRSISQNFQLIRLNLCGCSGFSAESLKEMLGNCSRLEELNLSWCDFTSEHVKAATQHLPKSTTQLNLSGYRQNLNISDIQALVESCPRLTNLDLSDSVMLTSDCFPYFEQLFHLQHLSLSRCYQIPPAALVKLGNIPTLKTLNVFGIVPDSYLPLLKETLPHIKINLSHFTAIGRPTLGNKNRNIWGMKCRLAFTNSILH</sequence>
<keyword evidence="19" id="KW-1185">Reference proteome</keyword>
<evidence type="ECO:0000256" key="2">
    <source>
        <dbReference type="ARBA" id="ARBA00004496"/>
    </source>
</evidence>
<dbReference type="STRING" id="7897.ENSLACP00000013527"/>
<dbReference type="Ensembl" id="ENSLACT00000013623.2">
    <property type="protein sequence ID" value="ENSLACP00000013527.2"/>
    <property type="gene ID" value="ENSLACG00000011909.2"/>
</dbReference>
<dbReference type="FunFam" id="3.80.10.10:FF:000105">
    <property type="entry name" value="S-phase kinase-associated protein 2"/>
    <property type="match status" value="1"/>
</dbReference>
<dbReference type="FunCoup" id="H3AV56">
    <property type="interactions" value="2493"/>
</dbReference>
<dbReference type="GO" id="GO:0070534">
    <property type="term" value="P:protein K63-linked ubiquitination"/>
    <property type="evidence" value="ECO:0007669"/>
    <property type="project" value="UniProtKB-ARBA"/>
</dbReference>
<comment type="pathway">
    <text evidence="3">Protein modification; protein ubiquitination.</text>
</comment>
<dbReference type="GO" id="GO:0140767">
    <property type="term" value="F:enzyme-substrate adaptor activity"/>
    <property type="evidence" value="ECO:0007669"/>
    <property type="project" value="UniProtKB-ARBA"/>
</dbReference>
<evidence type="ECO:0000256" key="9">
    <source>
        <dbReference type="ARBA" id="ARBA00022843"/>
    </source>
</evidence>
<dbReference type="PROSITE" id="PS50181">
    <property type="entry name" value="FBOX"/>
    <property type="match status" value="1"/>
</dbReference>
<reference evidence="18" key="2">
    <citation type="submission" date="2025-08" db="UniProtKB">
        <authorList>
            <consortium name="Ensembl"/>
        </authorList>
    </citation>
    <scope>IDENTIFICATION</scope>
</reference>
<dbReference type="HOGENOM" id="CLU_032515_2_0_1"/>
<dbReference type="InterPro" id="IPR032675">
    <property type="entry name" value="LRR_dom_sf"/>
</dbReference>
<dbReference type="InterPro" id="IPR006553">
    <property type="entry name" value="Leu-rich_rpt_Cys-con_subtyp"/>
</dbReference>
<dbReference type="GO" id="GO:0006511">
    <property type="term" value="P:ubiquitin-dependent protein catabolic process"/>
    <property type="evidence" value="ECO:0007669"/>
    <property type="project" value="UniProtKB-ARBA"/>
</dbReference>
<dbReference type="EMBL" id="AFYH01113109">
    <property type="status" value="NOT_ANNOTATED_CDS"/>
    <property type="molecule type" value="Genomic_DNA"/>
</dbReference>
<evidence type="ECO:0000256" key="14">
    <source>
        <dbReference type="ARBA" id="ARBA00077776"/>
    </source>
</evidence>
<evidence type="ECO:0000256" key="6">
    <source>
        <dbReference type="ARBA" id="ARBA00022614"/>
    </source>
</evidence>
<dbReference type="SMART" id="SM00367">
    <property type="entry name" value="LRR_CC"/>
    <property type="match status" value="4"/>
</dbReference>
<dbReference type="SMART" id="SM00256">
    <property type="entry name" value="FBOX"/>
    <property type="match status" value="1"/>
</dbReference>
<keyword evidence="5" id="KW-0597">Phosphoprotein</keyword>
<evidence type="ECO:0000313" key="18">
    <source>
        <dbReference type="Ensembl" id="ENSLACP00000013527.2"/>
    </source>
</evidence>
<keyword evidence="10" id="KW-0007">Acetylation</keyword>
<dbReference type="RefSeq" id="XP_006000675.1">
    <property type="nucleotide sequence ID" value="XM_006000613.3"/>
</dbReference>
<evidence type="ECO:0000256" key="11">
    <source>
        <dbReference type="ARBA" id="ARBA00023242"/>
    </source>
</evidence>
<proteinExistence type="predicted"/>
<evidence type="ECO:0000256" key="5">
    <source>
        <dbReference type="ARBA" id="ARBA00022553"/>
    </source>
</evidence>
<evidence type="ECO:0000256" key="15">
    <source>
        <dbReference type="ARBA" id="ARBA00081589"/>
    </source>
</evidence>
<dbReference type="InterPro" id="IPR036047">
    <property type="entry name" value="F-box-like_dom_sf"/>
</dbReference>
<dbReference type="EMBL" id="AFYH01113105">
    <property type="status" value="NOT_ANNOTATED_CDS"/>
    <property type="molecule type" value="Genomic_DNA"/>
</dbReference>
<dbReference type="InParanoid" id="H3AV56"/>
<feature type="region of interest" description="Disordered" evidence="16">
    <location>
        <begin position="52"/>
        <end position="95"/>
    </location>
</feature>
<dbReference type="CDD" id="cd22114">
    <property type="entry name" value="F-box_FBXL1"/>
    <property type="match status" value="1"/>
</dbReference>